<evidence type="ECO:0000256" key="1">
    <source>
        <dbReference type="ARBA" id="ARBA00023125"/>
    </source>
</evidence>
<evidence type="ECO:0000313" key="4">
    <source>
        <dbReference type="EMBL" id="ADN05983.1"/>
    </source>
</evidence>
<dbReference type="GO" id="GO:0000976">
    <property type="term" value="F:transcription cis-regulatory region binding"/>
    <property type="evidence" value="ECO:0007669"/>
    <property type="project" value="TreeGrafter"/>
</dbReference>
<evidence type="ECO:0000256" key="2">
    <source>
        <dbReference type="PROSITE-ProRule" id="PRU00335"/>
    </source>
</evidence>
<dbReference type="InterPro" id="IPR001647">
    <property type="entry name" value="HTH_TetR"/>
</dbReference>
<dbReference type="InterPro" id="IPR009057">
    <property type="entry name" value="Homeodomain-like_sf"/>
</dbReference>
<dbReference type="AlphaFoldDB" id="G3D5H5"/>
<dbReference type="SUPFAM" id="SSF46689">
    <property type="entry name" value="Homeodomain-like"/>
    <property type="match status" value="1"/>
</dbReference>
<feature type="DNA-binding region" description="H-T-H motif" evidence="2">
    <location>
        <begin position="31"/>
        <end position="50"/>
    </location>
</feature>
<accession>G3D5H5</accession>
<sequence>MVMAVKERLNAAAWTEMGLRVLADQGVESVRVEPLARALGVTKGSFYWHFSDRRELLDSMLLHWTQLATHDVIETVERASDEPGERLRELTRLVFRHGGPLDRAVRAWATHEDTAANAIARVDAERYAFVRRLLEDRGLPAKVAARRAHLLYTSLVGEQHTSLRLSRKRRVDWALLNLESLLDLS</sequence>
<protein>
    <submittedName>
        <fullName evidence="4">Transcriptional regulatory protein</fullName>
    </submittedName>
</protein>
<proteinExistence type="predicted"/>
<dbReference type="GO" id="GO:0003700">
    <property type="term" value="F:DNA-binding transcription factor activity"/>
    <property type="evidence" value="ECO:0007669"/>
    <property type="project" value="TreeGrafter"/>
</dbReference>
<dbReference type="PANTHER" id="PTHR30055:SF239">
    <property type="entry name" value="TRANSCRIPTIONAL REGULATORY PROTEIN"/>
    <property type="match status" value="1"/>
</dbReference>
<gene>
    <name evidence="4" type="ORF">MMCf2_060</name>
</gene>
<dbReference type="EMBL" id="HQ191476">
    <property type="protein sequence ID" value="ADN05983.1"/>
    <property type="molecule type" value="Genomic_DNA"/>
</dbReference>
<evidence type="ECO:0000259" key="3">
    <source>
        <dbReference type="PROSITE" id="PS50977"/>
    </source>
</evidence>
<dbReference type="PANTHER" id="PTHR30055">
    <property type="entry name" value="HTH-TYPE TRANSCRIPTIONAL REGULATOR RUTR"/>
    <property type="match status" value="1"/>
</dbReference>
<keyword evidence="1 2" id="KW-0238">DNA-binding</keyword>
<dbReference type="Pfam" id="PF00440">
    <property type="entry name" value="TetR_N"/>
    <property type="match status" value="1"/>
</dbReference>
<feature type="domain" description="HTH tetR-type" evidence="3">
    <location>
        <begin position="8"/>
        <end position="68"/>
    </location>
</feature>
<dbReference type="Gene3D" id="1.10.357.10">
    <property type="entry name" value="Tetracycline Repressor, domain 2"/>
    <property type="match status" value="1"/>
</dbReference>
<reference evidence="4" key="1">
    <citation type="journal article" date="2012" name="ISME J.">
        <title>Biogeography and phylogenetic diversity of a cluster of exclusively marine myxobacteria.</title>
        <authorList>
            <person name="Brinkhoff T."/>
            <person name="Fischer D."/>
            <person name="Vollmers J."/>
            <person name="Voget S."/>
            <person name="Beardsley C."/>
            <person name="Thole S."/>
            <person name="Mussmann M."/>
            <person name="Kunze B."/>
            <person name="Wagner-Dobler I."/>
            <person name="Daniel R."/>
            <person name="Simon M."/>
        </authorList>
    </citation>
    <scope>NUCLEOTIDE SEQUENCE</scope>
</reference>
<name>G3D5H5_9BACT</name>
<dbReference type="PROSITE" id="PS50977">
    <property type="entry name" value="HTH_TETR_2"/>
    <property type="match status" value="1"/>
</dbReference>
<organism evidence="4">
    <name type="scientific">uncultured Myxococcales bacterium</name>
    <dbReference type="NCBI Taxonomy" id="253830"/>
    <lineage>
        <taxon>Bacteria</taxon>
        <taxon>Pseudomonadati</taxon>
        <taxon>Myxococcota</taxon>
        <taxon>Myxococcia</taxon>
        <taxon>Myxococcales</taxon>
        <taxon>environmental samples</taxon>
    </lineage>
</organism>
<dbReference type="InterPro" id="IPR050109">
    <property type="entry name" value="HTH-type_TetR-like_transc_reg"/>
</dbReference>